<protein>
    <submittedName>
        <fullName evidence="1">Uncharacterized protein</fullName>
    </submittedName>
</protein>
<evidence type="ECO:0000313" key="1">
    <source>
        <dbReference type="EMBL" id="CAK9168045.1"/>
    </source>
</evidence>
<sequence>MASSSWPSTRYGSLCLSRYGFIVFEVEGAGYFHWYAPIEGVHPPCVPTVRSKSSFFFPRCFNAYPFNSELCHINPKATVQRSLVVLSNILPQASSTTATARVSVGPPIFINKVAHLLSCSV</sequence>
<organism evidence="1 2">
    <name type="scientific">Ilex paraguariensis</name>
    <name type="common">yerba mate</name>
    <dbReference type="NCBI Taxonomy" id="185542"/>
    <lineage>
        <taxon>Eukaryota</taxon>
        <taxon>Viridiplantae</taxon>
        <taxon>Streptophyta</taxon>
        <taxon>Embryophyta</taxon>
        <taxon>Tracheophyta</taxon>
        <taxon>Spermatophyta</taxon>
        <taxon>Magnoliopsida</taxon>
        <taxon>eudicotyledons</taxon>
        <taxon>Gunneridae</taxon>
        <taxon>Pentapetalae</taxon>
        <taxon>asterids</taxon>
        <taxon>campanulids</taxon>
        <taxon>Aquifoliales</taxon>
        <taxon>Aquifoliaceae</taxon>
        <taxon>Ilex</taxon>
    </lineage>
</organism>
<comment type="caution">
    <text evidence="1">The sequence shown here is derived from an EMBL/GenBank/DDBJ whole genome shotgun (WGS) entry which is preliminary data.</text>
</comment>
<dbReference type="EMBL" id="CAUOFW020004991">
    <property type="protein sequence ID" value="CAK9168045.1"/>
    <property type="molecule type" value="Genomic_DNA"/>
</dbReference>
<gene>
    <name evidence="1" type="ORF">ILEXP_LOCUS37374</name>
</gene>
<proteinExistence type="predicted"/>
<evidence type="ECO:0000313" key="2">
    <source>
        <dbReference type="Proteomes" id="UP001642360"/>
    </source>
</evidence>
<dbReference type="Proteomes" id="UP001642360">
    <property type="component" value="Unassembled WGS sequence"/>
</dbReference>
<keyword evidence="2" id="KW-1185">Reference proteome</keyword>
<dbReference type="AlphaFoldDB" id="A0ABC8TF31"/>
<accession>A0ABC8TF31</accession>
<name>A0ABC8TF31_9AQUA</name>
<reference evidence="1 2" key="1">
    <citation type="submission" date="2024-02" db="EMBL/GenBank/DDBJ databases">
        <authorList>
            <person name="Vignale AGUSTIN F."/>
            <person name="Sosa J E."/>
            <person name="Modenutti C."/>
        </authorList>
    </citation>
    <scope>NUCLEOTIDE SEQUENCE [LARGE SCALE GENOMIC DNA]</scope>
</reference>